<dbReference type="PANTHER" id="PTHR30328">
    <property type="entry name" value="TRANSCRIPTIONAL REPRESSOR"/>
    <property type="match status" value="1"/>
</dbReference>
<dbReference type="InterPro" id="IPR050109">
    <property type="entry name" value="HTH-type_TetR-like_transc_reg"/>
</dbReference>
<dbReference type="SUPFAM" id="SSF48498">
    <property type="entry name" value="Tetracyclin repressor-like, C-terminal domain"/>
    <property type="match status" value="1"/>
</dbReference>
<dbReference type="InterPro" id="IPR009057">
    <property type="entry name" value="Homeodomain-like_sf"/>
</dbReference>
<evidence type="ECO:0000313" key="5">
    <source>
        <dbReference type="EMBL" id="GAA3719540.1"/>
    </source>
</evidence>
<feature type="region of interest" description="Disordered" evidence="3">
    <location>
        <begin position="183"/>
        <end position="207"/>
    </location>
</feature>
<feature type="domain" description="HTH tetR-type" evidence="4">
    <location>
        <begin position="6"/>
        <end position="66"/>
    </location>
</feature>
<evidence type="ECO:0000256" key="3">
    <source>
        <dbReference type="SAM" id="MobiDB-lite"/>
    </source>
</evidence>
<name>A0ABP7ENB7_9ACTN</name>
<feature type="DNA-binding region" description="H-T-H motif" evidence="2">
    <location>
        <begin position="29"/>
        <end position="48"/>
    </location>
</feature>
<dbReference type="SUPFAM" id="SSF46689">
    <property type="entry name" value="Homeodomain-like"/>
    <property type="match status" value="1"/>
</dbReference>
<dbReference type="PROSITE" id="PS50977">
    <property type="entry name" value="HTH_TETR_2"/>
    <property type="match status" value="1"/>
</dbReference>
<keyword evidence="6" id="KW-1185">Reference proteome</keyword>
<evidence type="ECO:0000256" key="1">
    <source>
        <dbReference type="ARBA" id="ARBA00023125"/>
    </source>
</evidence>
<gene>
    <name evidence="5" type="ORF">GCM10023082_16220</name>
</gene>
<organism evidence="5 6">
    <name type="scientific">Streptomyces tremellae</name>
    <dbReference type="NCBI Taxonomy" id="1124239"/>
    <lineage>
        <taxon>Bacteria</taxon>
        <taxon>Bacillati</taxon>
        <taxon>Actinomycetota</taxon>
        <taxon>Actinomycetes</taxon>
        <taxon>Kitasatosporales</taxon>
        <taxon>Streptomycetaceae</taxon>
        <taxon>Streptomyces</taxon>
    </lineage>
</organism>
<comment type="caution">
    <text evidence="5">The sequence shown here is derived from an EMBL/GenBank/DDBJ whole genome shotgun (WGS) entry which is preliminary data.</text>
</comment>
<dbReference type="EMBL" id="BAABEP010000007">
    <property type="protein sequence ID" value="GAA3719540.1"/>
    <property type="molecule type" value="Genomic_DNA"/>
</dbReference>
<dbReference type="Proteomes" id="UP001499884">
    <property type="component" value="Unassembled WGS sequence"/>
</dbReference>
<sequence length="207" mass="21939">MARDSRITRAGILAAATEEFARHGIAGARVDRIAAAAGYNKNLIYVHFGGKDQLFDAVYEAAVREILEAAPFDAYDLPGYAAALLEFHIGHPHLMRLSRWNALERPGAVPQTVREAGEAKTAALARAQEEGRVDAALPADRLLALVVSLASTWTEGTPDAEPEGVAAAALAARRDAVATAVRRLTAPRADRGHPAGPRLAAGSHPRD</sequence>
<evidence type="ECO:0000313" key="6">
    <source>
        <dbReference type="Proteomes" id="UP001499884"/>
    </source>
</evidence>
<accession>A0ABP7ENB7</accession>
<protein>
    <recommendedName>
        <fullName evidence="4">HTH tetR-type domain-containing protein</fullName>
    </recommendedName>
</protein>
<dbReference type="Pfam" id="PF17926">
    <property type="entry name" value="TetR_C_21"/>
    <property type="match status" value="1"/>
</dbReference>
<dbReference type="InterPro" id="IPR036271">
    <property type="entry name" value="Tet_transcr_reg_TetR-rel_C_sf"/>
</dbReference>
<dbReference type="InterPro" id="IPR041467">
    <property type="entry name" value="Sco4008_C"/>
</dbReference>
<dbReference type="PANTHER" id="PTHR30328:SF54">
    <property type="entry name" value="HTH-TYPE TRANSCRIPTIONAL REPRESSOR SCO4008"/>
    <property type="match status" value="1"/>
</dbReference>
<dbReference type="RefSeq" id="WP_345643167.1">
    <property type="nucleotide sequence ID" value="NZ_BAABEP010000007.1"/>
</dbReference>
<dbReference type="Pfam" id="PF00440">
    <property type="entry name" value="TetR_N"/>
    <property type="match status" value="1"/>
</dbReference>
<evidence type="ECO:0000259" key="4">
    <source>
        <dbReference type="PROSITE" id="PS50977"/>
    </source>
</evidence>
<reference evidence="6" key="1">
    <citation type="journal article" date="2019" name="Int. J. Syst. Evol. Microbiol.">
        <title>The Global Catalogue of Microorganisms (GCM) 10K type strain sequencing project: providing services to taxonomists for standard genome sequencing and annotation.</title>
        <authorList>
            <consortium name="The Broad Institute Genomics Platform"/>
            <consortium name="The Broad Institute Genome Sequencing Center for Infectious Disease"/>
            <person name="Wu L."/>
            <person name="Ma J."/>
        </authorList>
    </citation>
    <scope>NUCLEOTIDE SEQUENCE [LARGE SCALE GENOMIC DNA]</scope>
    <source>
        <strain evidence="6">JCM 30846</strain>
    </source>
</reference>
<keyword evidence="1 2" id="KW-0238">DNA-binding</keyword>
<evidence type="ECO:0000256" key="2">
    <source>
        <dbReference type="PROSITE-ProRule" id="PRU00335"/>
    </source>
</evidence>
<dbReference type="InterPro" id="IPR001647">
    <property type="entry name" value="HTH_TetR"/>
</dbReference>
<dbReference type="PRINTS" id="PR00455">
    <property type="entry name" value="HTHTETR"/>
</dbReference>
<dbReference type="Gene3D" id="1.10.357.10">
    <property type="entry name" value="Tetracycline Repressor, domain 2"/>
    <property type="match status" value="1"/>
</dbReference>
<proteinExistence type="predicted"/>